<protein>
    <submittedName>
        <fullName evidence="2">Uncharacterized protein</fullName>
    </submittedName>
</protein>
<reference evidence="2" key="1">
    <citation type="submission" date="2018-05" db="EMBL/GenBank/DDBJ databases">
        <authorList>
            <person name="Lanie J.A."/>
            <person name="Ng W.-L."/>
            <person name="Kazmierczak K.M."/>
            <person name="Andrzejewski T.M."/>
            <person name="Davidsen T.M."/>
            <person name="Wayne K.J."/>
            <person name="Tettelin H."/>
            <person name="Glass J.I."/>
            <person name="Rusch D."/>
            <person name="Podicherti R."/>
            <person name="Tsui H.-C.T."/>
            <person name="Winkler M.E."/>
        </authorList>
    </citation>
    <scope>NUCLEOTIDE SEQUENCE</scope>
</reference>
<sequence>YDYPEIFIHKYEEGKILYNCGEYNNYQYFIRSQRQFNHLIKNWFLKTDELIWKKLWNIQFLESSIPAIFNSKFHSIATIGTLPFHIDFMGFKPTPQYNKYFLKLMKNINDYGGDKRDFAHMPNLYFNNVKLTSQKVIVLASEFFKTFLSDIYGGGTVYDVSETAYDLHSRNTWPDPKYKGSKPRPKPRKGFDPTNIKQRKEAEKFYLPNGDGEFTLTINGKVAFDSIGFSKNFDYKKLYEIYELEDQKKFKREIKNYFNNFFKKLNFTKYFKAKKVNTISFVVESMDEDFRSSGFDVGDDWDINKEWEKINSL</sequence>
<evidence type="ECO:0000313" key="2">
    <source>
        <dbReference type="EMBL" id="SVC43171.1"/>
    </source>
</evidence>
<gene>
    <name evidence="2" type="ORF">METZ01_LOCUS296025</name>
</gene>
<evidence type="ECO:0000256" key="1">
    <source>
        <dbReference type="SAM" id="MobiDB-lite"/>
    </source>
</evidence>
<proteinExistence type="predicted"/>
<name>A0A382M7H8_9ZZZZ</name>
<dbReference type="AlphaFoldDB" id="A0A382M7H8"/>
<feature type="compositionally biased region" description="Basic residues" evidence="1">
    <location>
        <begin position="179"/>
        <end position="188"/>
    </location>
</feature>
<organism evidence="2">
    <name type="scientific">marine metagenome</name>
    <dbReference type="NCBI Taxonomy" id="408172"/>
    <lineage>
        <taxon>unclassified sequences</taxon>
        <taxon>metagenomes</taxon>
        <taxon>ecological metagenomes</taxon>
    </lineage>
</organism>
<feature type="region of interest" description="Disordered" evidence="1">
    <location>
        <begin position="175"/>
        <end position="194"/>
    </location>
</feature>
<dbReference type="EMBL" id="UINC01090863">
    <property type="protein sequence ID" value="SVC43171.1"/>
    <property type="molecule type" value="Genomic_DNA"/>
</dbReference>
<feature type="non-terminal residue" evidence="2">
    <location>
        <position position="1"/>
    </location>
</feature>
<accession>A0A382M7H8</accession>